<gene>
    <name evidence="1" type="ORF">C1H46_045923</name>
</gene>
<evidence type="ECO:0000313" key="1">
    <source>
        <dbReference type="EMBL" id="TQD68544.1"/>
    </source>
</evidence>
<dbReference type="Proteomes" id="UP000315295">
    <property type="component" value="Unassembled WGS sequence"/>
</dbReference>
<dbReference type="EMBL" id="VIEB01028200">
    <property type="protein sequence ID" value="TQD68544.1"/>
    <property type="molecule type" value="Genomic_DNA"/>
</dbReference>
<protein>
    <submittedName>
        <fullName evidence="1">Uncharacterized protein</fullName>
    </submittedName>
</protein>
<name>A0A540K2N0_MALBA</name>
<organism evidence="1 2">
    <name type="scientific">Malus baccata</name>
    <name type="common">Siberian crab apple</name>
    <name type="synonym">Pyrus baccata</name>
    <dbReference type="NCBI Taxonomy" id="106549"/>
    <lineage>
        <taxon>Eukaryota</taxon>
        <taxon>Viridiplantae</taxon>
        <taxon>Streptophyta</taxon>
        <taxon>Embryophyta</taxon>
        <taxon>Tracheophyta</taxon>
        <taxon>Spermatophyta</taxon>
        <taxon>Magnoliopsida</taxon>
        <taxon>eudicotyledons</taxon>
        <taxon>Gunneridae</taxon>
        <taxon>Pentapetalae</taxon>
        <taxon>rosids</taxon>
        <taxon>fabids</taxon>
        <taxon>Rosales</taxon>
        <taxon>Rosaceae</taxon>
        <taxon>Amygdaloideae</taxon>
        <taxon>Maleae</taxon>
        <taxon>Malus</taxon>
    </lineage>
</organism>
<comment type="caution">
    <text evidence="1">The sequence shown here is derived from an EMBL/GenBank/DDBJ whole genome shotgun (WGS) entry which is preliminary data.</text>
</comment>
<evidence type="ECO:0000313" key="2">
    <source>
        <dbReference type="Proteomes" id="UP000315295"/>
    </source>
</evidence>
<sequence>MGAICCLVKAELPLHQGSSQNIDRKGLPFFRGAEKEVIRQIKIKEVQEGSVYRRALKCIVEHD</sequence>
<dbReference type="AlphaFoldDB" id="A0A540K2N0"/>
<accession>A0A540K2N0</accession>
<proteinExistence type="predicted"/>
<reference evidence="1 2" key="1">
    <citation type="journal article" date="2019" name="G3 (Bethesda)">
        <title>Sequencing of a Wild Apple (Malus baccata) Genome Unravels the Differences Between Cultivated and Wild Apple Species Regarding Disease Resistance and Cold Tolerance.</title>
        <authorList>
            <person name="Chen X."/>
        </authorList>
    </citation>
    <scope>NUCLEOTIDE SEQUENCE [LARGE SCALE GENOMIC DNA]</scope>
    <source>
        <strain evidence="2">cv. Shandingzi</strain>
        <tissue evidence="1">Leaves</tissue>
    </source>
</reference>
<keyword evidence="2" id="KW-1185">Reference proteome</keyword>